<comment type="caution">
    <text evidence="1">The sequence shown here is derived from an EMBL/GenBank/DDBJ whole genome shotgun (WGS) entry which is preliminary data.</text>
</comment>
<dbReference type="EMBL" id="SCEB01000179">
    <property type="protein sequence ID" value="RXN00457.1"/>
    <property type="molecule type" value="Genomic_DNA"/>
</dbReference>
<organism evidence="1 2">
    <name type="scientific">Acipenser ruthenus</name>
    <name type="common">Sterlet sturgeon</name>
    <dbReference type="NCBI Taxonomy" id="7906"/>
    <lineage>
        <taxon>Eukaryota</taxon>
        <taxon>Metazoa</taxon>
        <taxon>Chordata</taxon>
        <taxon>Craniata</taxon>
        <taxon>Vertebrata</taxon>
        <taxon>Euteleostomi</taxon>
        <taxon>Actinopterygii</taxon>
        <taxon>Chondrostei</taxon>
        <taxon>Acipenseriformes</taxon>
        <taxon>Acipenseridae</taxon>
        <taxon>Acipenser</taxon>
    </lineage>
</organism>
<keyword evidence="2" id="KW-1185">Reference proteome</keyword>
<evidence type="ECO:0000313" key="1">
    <source>
        <dbReference type="EMBL" id="RXN00457.1"/>
    </source>
</evidence>
<dbReference type="GO" id="GO:0016301">
    <property type="term" value="F:kinase activity"/>
    <property type="evidence" value="ECO:0007669"/>
    <property type="project" value="UniProtKB-KW"/>
</dbReference>
<reference evidence="1 2" key="1">
    <citation type="submission" date="2019-01" db="EMBL/GenBank/DDBJ databases">
        <title>Draft Genome and Complete Hox-Cluster Characterization of the Sterlet Sturgeon (Acipenser ruthenus).</title>
        <authorList>
            <person name="Wei Q."/>
        </authorList>
    </citation>
    <scope>NUCLEOTIDE SEQUENCE [LARGE SCALE GENOMIC DNA]</scope>
    <source>
        <strain evidence="1">WHYD16114868_AA</strain>
        <tissue evidence="1">Blood</tissue>
    </source>
</reference>
<keyword evidence="1" id="KW-0808">Transferase</keyword>
<sequence length="79" mass="9188">MRAVRNKQQRDEFGIDGYTVRMNNVLRKDSKKDGCFEITAPEKRVYQYGLDYQGAGHRKERCVKRCDKKKTSEGFAQPG</sequence>
<proteinExistence type="predicted"/>
<name>A0A662YWI1_ACIRT</name>
<gene>
    <name evidence="1" type="ORF">EOD39_9457</name>
</gene>
<protein>
    <submittedName>
        <fullName evidence="1">Src kinase-associated phosphoprotein 2</fullName>
    </submittedName>
</protein>
<dbReference type="AlphaFoldDB" id="A0A662YWI1"/>
<dbReference type="Proteomes" id="UP000289886">
    <property type="component" value="Unassembled WGS sequence"/>
</dbReference>
<accession>A0A662YWI1</accession>
<keyword evidence="1" id="KW-0418">Kinase</keyword>
<evidence type="ECO:0000313" key="2">
    <source>
        <dbReference type="Proteomes" id="UP000289886"/>
    </source>
</evidence>